<proteinExistence type="predicted"/>
<dbReference type="Proteomes" id="UP000078227">
    <property type="component" value="Chromosome"/>
</dbReference>
<feature type="domain" description="Chitin-binding type-3" evidence="6">
    <location>
        <begin position="106"/>
        <end position="154"/>
    </location>
</feature>
<evidence type="ECO:0000256" key="3">
    <source>
        <dbReference type="ARBA" id="ARBA00023157"/>
    </source>
</evidence>
<evidence type="ECO:0000256" key="4">
    <source>
        <dbReference type="SAM" id="MobiDB-lite"/>
    </source>
</evidence>
<dbReference type="InterPro" id="IPR036573">
    <property type="entry name" value="CBM_sf_5/12"/>
</dbReference>
<dbReference type="GO" id="GO:0004568">
    <property type="term" value="F:chitinase activity"/>
    <property type="evidence" value="ECO:0007669"/>
    <property type="project" value="InterPro"/>
</dbReference>
<dbReference type="SUPFAM" id="SSF51055">
    <property type="entry name" value="Carbohydrate binding domain"/>
    <property type="match status" value="1"/>
</dbReference>
<keyword evidence="3" id="KW-1015">Disulfide bond</keyword>
<dbReference type="CDD" id="cd12215">
    <property type="entry name" value="ChiC_BD"/>
    <property type="match status" value="1"/>
</dbReference>
<feature type="chain" id="PRO_5041684659" evidence="5">
    <location>
        <begin position="26"/>
        <end position="540"/>
    </location>
</feature>
<dbReference type="Gene3D" id="3.30.20.10">
    <property type="entry name" value="Endochitinase, domain 2"/>
    <property type="match status" value="1"/>
</dbReference>
<dbReference type="Pfam" id="PF00182">
    <property type="entry name" value="Glyco_hydro_19"/>
    <property type="match status" value="1"/>
</dbReference>
<keyword evidence="5" id="KW-0732">Signal</keyword>
<dbReference type="GO" id="GO:0030246">
    <property type="term" value="F:carbohydrate binding"/>
    <property type="evidence" value="ECO:0007669"/>
    <property type="project" value="InterPro"/>
</dbReference>
<evidence type="ECO:0000313" key="7">
    <source>
        <dbReference type="EMBL" id="ANI85266.1"/>
    </source>
</evidence>
<reference evidence="7 9" key="2">
    <citation type="submission" date="2021-03" db="EMBL/GenBank/DDBJ databases">
        <authorList>
            <person name="Li Y."/>
            <person name="Li S."/>
            <person name="Chen M."/>
            <person name="Peng G."/>
            <person name="Tan Z."/>
            <person name="An Q."/>
        </authorList>
    </citation>
    <scope>NUCLEOTIDE SEQUENCE [LARGE SCALE GENOMIC DNA]</scope>
    <source>
        <strain evidence="7 9">Ola 51</strain>
    </source>
</reference>
<evidence type="ECO:0000256" key="5">
    <source>
        <dbReference type="SAM" id="SignalP"/>
    </source>
</evidence>
<dbReference type="GO" id="GO:0016998">
    <property type="term" value="P:cell wall macromolecule catabolic process"/>
    <property type="evidence" value="ECO:0007669"/>
    <property type="project" value="InterPro"/>
</dbReference>
<evidence type="ECO:0000256" key="2">
    <source>
        <dbReference type="ARBA" id="ARBA00022821"/>
    </source>
</evidence>
<dbReference type="KEGG" id="kor:AWR26_12335"/>
<feature type="region of interest" description="Disordered" evidence="4">
    <location>
        <begin position="76"/>
        <end position="112"/>
    </location>
</feature>
<dbReference type="SMART" id="SM00495">
    <property type="entry name" value="ChtBD3"/>
    <property type="match status" value="2"/>
</dbReference>
<dbReference type="GO" id="GO:0006952">
    <property type="term" value="P:defense response"/>
    <property type="evidence" value="ECO:0007669"/>
    <property type="project" value="UniProtKB-KW"/>
</dbReference>
<dbReference type="AlphaFoldDB" id="A0AA94KPH9"/>
<feature type="domain" description="Chitin-binding type-3" evidence="6">
    <location>
        <begin position="26"/>
        <end position="71"/>
    </location>
</feature>
<dbReference type="PANTHER" id="PTHR22595:SF79">
    <property type="entry name" value="CHITINASE 12"/>
    <property type="match status" value="1"/>
</dbReference>
<dbReference type="GO" id="GO:0005975">
    <property type="term" value="P:carbohydrate metabolic process"/>
    <property type="evidence" value="ECO:0007669"/>
    <property type="project" value="InterPro"/>
</dbReference>
<evidence type="ECO:0000313" key="9">
    <source>
        <dbReference type="Proteomes" id="UP000078227"/>
    </source>
</evidence>
<dbReference type="Gene3D" id="2.10.10.20">
    <property type="entry name" value="Carbohydrate-binding module superfamily 5/12"/>
    <property type="match status" value="1"/>
</dbReference>
<dbReference type="PROSITE" id="PS51257">
    <property type="entry name" value="PROKAR_LIPOPROTEIN"/>
    <property type="match status" value="1"/>
</dbReference>
<evidence type="ECO:0000313" key="10">
    <source>
        <dbReference type="Proteomes" id="UP000182314"/>
    </source>
</evidence>
<feature type="compositionally biased region" description="Acidic residues" evidence="4">
    <location>
        <begin position="83"/>
        <end position="97"/>
    </location>
</feature>
<dbReference type="PANTHER" id="PTHR22595">
    <property type="entry name" value="CHITINASE-RELATED"/>
    <property type="match status" value="1"/>
</dbReference>
<sequence>MNLFKGKFALSLIATGIIVSCNAFAYPQYDISKAYLGGEKVTDNKIDYEAQWYANPGEKPNPSVQNTWENVWKKIGESTGTDPEPEPQPEPEPDPEPQPDPTPSEYPPFQAGHAYKQGDIVSNAGKDYVCNVANWCSSSSEVYMPGTGWAWESAWSLLNGTPEAGLEVTQADLDAKEAQLTDFPQLVAVKDALKTLDNALVEKIQPGASTNPANVKRVEQLITAEKWDLFFPHRDPAYTYDNFLKAVGKFPILCADHTDGKDADAICKKTLATMFAHFVQETGEHAAQSDVAQWQQGLHWVREMGMSESAYDQYTGATCDPTTWQGKAWPCATDANGNKLSYFGRGAKQLSYNFNYGQFSQAMYGDVNVLLKQPQLVADTWLNLASAIFFYVQPQPPKPSMQAVIDGSWQPNDADKANGLVPGFGVTTQIINGGVECGGSTEIAQSLNRISYYQEFAKQLGVPVPANEVLGCKGMKQFTETGSAALNLFWVKDDSYVASNPGGKSYACKLVNWQENDFSALVKGDYTRCVKASFPDIVIK</sequence>
<evidence type="ECO:0000256" key="1">
    <source>
        <dbReference type="ARBA" id="ARBA00022801"/>
    </source>
</evidence>
<dbReference type="EMBL" id="CP014007">
    <property type="protein sequence ID" value="ANI85266.1"/>
    <property type="molecule type" value="Genomic_DNA"/>
</dbReference>
<feature type="signal peptide" evidence="5">
    <location>
        <begin position="1"/>
        <end position="25"/>
    </location>
</feature>
<keyword evidence="9" id="KW-1185">Reference proteome</keyword>
<protein>
    <submittedName>
        <fullName evidence="7">Chitinase</fullName>
    </submittedName>
    <submittedName>
        <fullName evidence="8">Chitodextrinase</fullName>
    </submittedName>
</protein>
<evidence type="ECO:0000313" key="8">
    <source>
        <dbReference type="EMBL" id="SFC16482.1"/>
    </source>
</evidence>
<dbReference type="Proteomes" id="UP000182314">
    <property type="component" value="Unassembled WGS sequence"/>
</dbReference>
<dbReference type="GO" id="GO:0006032">
    <property type="term" value="P:chitin catabolic process"/>
    <property type="evidence" value="ECO:0007669"/>
    <property type="project" value="InterPro"/>
</dbReference>
<dbReference type="Gene3D" id="1.10.530.10">
    <property type="match status" value="1"/>
</dbReference>
<organism evidence="8 10">
    <name type="scientific">Kosakonia oryzae</name>
    <dbReference type="NCBI Taxonomy" id="497725"/>
    <lineage>
        <taxon>Bacteria</taxon>
        <taxon>Pseudomonadati</taxon>
        <taxon>Pseudomonadota</taxon>
        <taxon>Gammaproteobacteria</taxon>
        <taxon>Enterobacterales</taxon>
        <taxon>Enterobacteriaceae</taxon>
        <taxon>Kosakonia</taxon>
    </lineage>
</organism>
<keyword evidence="2" id="KW-0611">Plant defense</keyword>
<dbReference type="EMBL" id="FOKO01000002">
    <property type="protein sequence ID" value="SFC16482.1"/>
    <property type="molecule type" value="Genomic_DNA"/>
</dbReference>
<accession>A0AA94KPH9</accession>
<dbReference type="InterPro" id="IPR000726">
    <property type="entry name" value="Glyco_hydro_19_cat"/>
</dbReference>
<keyword evidence="1" id="KW-0378">Hydrolase</keyword>
<dbReference type="RefSeq" id="WP_064569007.1">
    <property type="nucleotide sequence ID" value="NZ_CP014007.2"/>
</dbReference>
<dbReference type="InterPro" id="IPR003610">
    <property type="entry name" value="CBM5/12"/>
</dbReference>
<reference evidence="8 10" key="1">
    <citation type="submission" date="2016-10" db="EMBL/GenBank/DDBJ databases">
        <authorList>
            <person name="Varghese N."/>
            <person name="Submissions S."/>
        </authorList>
    </citation>
    <scope>NUCLEOTIDE SEQUENCE [LARGE SCALE GENOMIC DNA]</scope>
    <source>
        <strain evidence="8 10">CGMCC 1.7012</strain>
    </source>
</reference>
<dbReference type="GO" id="GO:0005576">
    <property type="term" value="C:extracellular region"/>
    <property type="evidence" value="ECO:0007669"/>
    <property type="project" value="InterPro"/>
</dbReference>
<evidence type="ECO:0000259" key="6">
    <source>
        <dbReference type="SMART" id="SM00495"/>
    </source>
</evidence>
<name>A0AA94KPH9_9ENTR</name>
<gene>
    <name evidence="7" type="ORF">AWR26_12335</name>
    <name evidence="8" type="ORF">SAMN05216286_1798</name>
</gene>
<dbReference type="SUPFAM" id="SSF53955">
    <property type="entry name" value="Lysozyme-like"/>
    <property type="match status" value="1"/>
</dbReference>
<dbReference type="InterPro" id="IPR023346">
    <property type="entry name" value="Lysozyme-like_dom_sf"/>
</dbReference>
<dbReference type="CDD" id="cd00325">
    <property type="entry name" value="chitinase_GH19"/>
    <property type="match status" value="1"/>
</dbReference>